<accession>A0ACC2SH71</accession>
<organism evidence="1 2">
    <name type="scientific">Entomophthora muscae</name>
    <dbReference type="NCBI Taxonomy" id="34485"/>
    <lineage>
        <taxon>Eukaryota</taxon>
        <taxon>Fungi</taxon>
        <taxon>Fungi incertae sedis</taxon>
        <taxon>Zoopagomycota</taxon>
        <taxon>Entomophthoromycotina</taxon>
        <taxon>Entomophthoromycetes</taxon>
        <taxon>Entomophthorales</taxon>
        <taxon>Entomophthoraceae</taxon>
        <taxon>Entomophthora</taxon>
    </lineage>
</organism>
<dbReference type="Proteomes" id="UP001165960">
    <property type="component" value="Unassembled WGS sequence"/>
</dbReference>
<evidence type="ECO:0000313" key="1">
    <source>
        <dbReference type="EMBL" id="KAJ9061586.1"/>
    </source>
</evidence>
<proteinExistence type="predicted"/>
<name>A0ACC2SH71_9FUNG</name>
<gene>
    <name evidence="1" type="ORF">DSO57_1019037</name>
</gene>
<protein>
    <submittedName>
        <fullName evidence="1">Uncharacterized protein</fullName>
    </submittedName>
</protein>
<dbReference type="EMBL" id="QTSX02005055">
    <property type="protein sequence ID" value="KAJ9061586.1"/>
    <property type="molecule type" value="Genomic_DNA"/>
</dbReference>
<evidence type="ECO:0000313" key="2">
    <source>
        <dbReference type="Proteomes" id="UP001165960"/>
    </source>
</evidence>
<comment type="caution">
    <text evidence="1">The sequence shown here is derived from an EMBL/GenBank/DDBJ whole genome shotgun (WGS) entry which is preliminary data.</text>
</comment>
<keyword evidence="2" id="KW-1185">Reference proteome</keyword>
<reference evidence="1" key="1">
    <citation type="submission" date="2022-04" db="EMBL/GenBank/DDBJ databases">
        <title>Genome of the entomopathogenic fungus Entomophthora muscae.</title>
        <authorList>
            <person name="Elya C."/>
            <person name="Lovett B.R."/>
            <person name="Lee E."/>
            <person name="Macias A.M."/>
            <person name="Hajek A.E."/>
            <person name="De Bivort B.L."/>
            <person name="Kasson M.T."/>
            <person name="De Fine Licht H.H."/>
            <person name="Stajich J.E."/>
        </authorList>
    </citation>
    <scope>NUCLEOTIDE SEQUENCE</scope>
    <source>
        <strain evidence="1">Berkeley</strain>
    </source>
</reference>
<sequence length="193" mass="22030">MNRLPLEVVQLILEQVHLASLPVAMQVCRTWHKLVLELLPKQLDACSLGLPLTQEGIWSHEAQFKFSHFNKADMSLTFLAQDLQPNEFFYAVLISRPSAKTMSLKIKGNQSKVKQNIRLDTKKEGLYCHKAKQFTIKYAVKVAEKIPNSHLSRGGRLITPLSFQCSLDFISQFQSPTKQSLWNPITRLLCLSH</sequence>